<dbReference type="InterPro" id="IPR050879">
    <property type="entry name" value="Acyltransferase_3"/>
</dbReference>
<feature type="transmembrane region" description="Helical" evidence="1">
    <location>
        <begin position="221"/>
        <end position="240"/>
    </location>
</feature>
<feature type="domain" description="Acyltransferase 3" evidence="2">
    <location>
        <begin position="1"/>
        <end position="352"/>
    </location>
</feature>
<keyword evidence="4" id="KW-1185">Reference proteome</keyword>
<reference evidence="3 4" key="1">
    <citation type="submission" date="2019-02" db="EMBL/GenBank/DDBJ databases">
        <title>Deep-cultivation of Planctomycetes and their phenomic and genomic characterization uncovers novel biology.</title>
        <authorList>
            <person name="Wiegand S."/>
            <person name="Jogler M."/>
            <person name="Boedeker C."/>
            <person name="Pinto D."/>
            <person name="Vollmers J."/>
            <person name="Rivas-Marin E."/>
            <person name="Kohn T."/>
            <person name="Peeters S.H."/>
            <person name="Heuer A."/>
            <person name="Rast P."/>
            <person name="Oberbeckmann S."/>
            <person name="Bunk B."/>
            <person name="Jeske O."/>
            <person name="Meyerdierks A."/>
            <person name="Storesund J.E."/>
            <person name="Kallscheuer N."/>
            <person name="Luecker S."/>
            <person name="Lage O.M."/>
            <person name="Pohl T."/>
            <person name="Merkel B.J."/>
            <person name="Hornburger P."/>
            <person name="Mueller R.-W."/>
            <person name="Bruemmer F."/>
            <person name="Labrenz M."/>
            <person name="Spormann A.M."/>
            <person name="Op Den Camp H."/>
            <person name="Overmann J."/>
            <person name="Amann R."/>
            <person name="Jetten M.S.M."/>
            <person name="Mascher T."/>
            <person name="Medema M.H."/>
            <person name="Devos D.P."/>
            <person name="Kaster A.-K."/>
            <person name="Ovreas L."/>
            <person name="Rohde M."/>
            <person name="Galperin M.Y."/>
            <person name="Jogler C."/>
        </authorList>
    </citation>
    <scope>NUCLEOTIDE SEQUENCE [LARGE SCALE GENOMIC DNA]</scope>
    <source>
        <strain evidence="3 4">Pla108</strain>
    </source>
</reference>
<organism evidence="3 4">
    <name type="scientific">Botrimarina colliarenosi</name>
    <dbReference type="NCBI Taxonomy" id="2528001"/>
    <lineage>
        <taxon>Bacteria</taxon>
        <taxon>Pseudomonadati</taxon>
        <taxon>Planctomycetota</taxon>
        <taxon>Planctomycetia</taxon>
        <taxon>Pirellulales</taxon>
        <taxon>Lacipirellulaceae</taxon>
        <taxon>Botrimarina</taxon>
    </lineage>
</organism>
<dbReference type="PANTHER" id="PTHR23028">
    <property type="entry name" value="ACETYLTRANSFERASE"/>
    <property type="match status" value="1"/>
</dbReference>
<feature type="transmembrane region" description="Helical" evidence="1">
    <location>
        <begin position="187"/>
        <end position="209"/>
    </location>
</feature>
<keyword evidence="1" id="KW-0472">Membrane</keyword>
<dbReference type="AlphaFoldDB" id="A0A5C6AJH7"/>
<keyword evidence="1" id="KW-1133">Transmembrane helix</keyword>
<feature type="transmembrane region" description="Helical" evidence="1">
    <location>
        <begin position="252"/>
        <end position="272"/>
    </location>
</feature>
<evidence type="ECO:0000313" key="3">
    <source>
        <dbReference type="EMBL" id="TWT99637.1"/>
    </source>
</evidence>
<dbReference type="Proteomes" id="UP000317421">
    <property type="component" value="Unassembled WGS sequence"/>
</dbReference>
<dbReference type="RefSeq" id="WP_197526195.1">
    <property type="nucleotide sequence ID" value="NZ_SJPR01000001.1"/>
</dbReference>
<accession>A0A5C6AJH7</accession>
<evidence type="ECO:0000259" key="2">
    <source>
        <dbReference type="Pfam" id="PF01757"/>
    </source>
</evidence>
<keyword evidence="3" id="KW-0012">Acyltransferase</keyword>
<feature type="transmembrane region" description="Helical" evidence="1">
    <location>
        <begin position="161"/>
        <end position="181"/>
    </location>
</feature>
<feature type="transmembrane region" description="Helical" evidence="1">
    <location>
        <begin position="339"/>
        <end position="362"/>
    </location>
</feature>
<protein>
    <submittedName>
        <fullName evidence="3">O-acetyltransferase OatA</fullName>
        <ecNumber evidence="3">2.3.1.-</ecNumber>
    </submittedName>
</protein>
<keyword evidence="1" id="KW-0812">Transmembrane</keyword>
<feature type="transmembrane region" description="Helical" evidence="1">
    <location>
        <begin position="293"/>
        <end position="311"/>
    </location>
</feature>
<comment type="caution">
    <text evidence="3">The sequence shown here is derived from an EMBL/GenBank/DDBJ whole genome shotgun (WGS) entry which is preliminary data.</text>
</comment>
<feature type="transmembrane region" description="Helical" evidence="1">
    <location>
        <begin position="36"/>
        <end position="57"/>
    </location>
</feature>
<gene>
    <name evidence="3" type="primary">oatA_1</name>
    <name evidence="3" type="ORF">Pla108_05800</name>
</gene>
<proteinExistence type="predicted"/>
<name>A0A5C6AJH7_9BACT</name>
<dbReference type="GO" id="GO:0016020">
    <property type="term" value="C:membrane"/>
    <property type="evidence" value="ECO:0007669"/>
    <property type="project" value="TreeGrafter"/>
</dbReference>
<dbReference type="Pfam" id="PF01757">
    <property type="entry name" value="Acyl_transf_3"/>
    <property type="match status" value="1"/>
</dbReference>
<dbReference type="GO" id="GO:0016747">
    <property type="term" value="F:acyltransferase activity, transferring groups other than amino-acyl groups"/>
    <property type="evidence" value="ECO:0007669"/>
    <property type="project" value="InterPro"/>
</dbReference>
<dbReference type="EC" id="2.3.1.-" evidence="3"/>
<dbReference type="InterPro" id="IPR002656">
    <property type="entry name" value="Acyl_transf_3_dom"/>
</dbReference>
<feature type="transmembrane region" description="Helical" evidence="1">
    <location>
        <begin position="119"/>
        <end position="140"/>
    </location>
</feature>
<sequence precursor="true">MDGLRGLAIVWVLLHQLVVIPASSTWERLALWPLQFGWYGVTLFFVLSGYLITGVLLDTRDAPNRLSSFYARRALRILPLYFVLVAAVFGVSALAGGALGAETLTTLQAASFWLLLGNWTMAEAGSYLVGPLAVTWSVAIEEQFYLVWPWVVGWFRDRRRLAMFCLIVGLACLGTRLAGQQLGWNPIALYVLTTTRLDALAIGAAAAVATRDGFDPRRWRTALIATAAVAFGLAAGGDLVETLAGGDVVTDWSLGPGITLGAIAGGAVLLLLADPAAAPTLTRWFEARWLRSFGLYSYGIYLTHSPVRAVVRDYVYGPGDGGATPWIAFPEVAGTQLPALLAFLAVCAPLCWLAGVLSYRLIERPCLRLKHRFPARPALS</sequence>
<keyword evidence="3" id="KW-0808">Transferase</keyword>
<dbReference type="PANTHER" id="PTHR23028:SF53">
    <property type="entry name" value="ACYL_TRANSF_3 DOMAIN-CONTAINING PROTEIN"/>
    <property type="match status" value="1"/>
</dbReference>
<feature type="transmembrane region" description="Helical" evidence="1">
    <location>
        <begin position="7"/>
        <end position="24"/>
    </location>
</feature>
<feature type="transmembrane region" description="Helical" evidence="1">
    <location>
        <begin position="78"/>
        <end position="99"/>
    </location>
</feature>
<dbReference type="GO" id="GO:0009103">
    <property type="term" value="P:lipopolysaccharide biosynthetic process"/>
    <property type="evidence" value="ECO:0007669"/>
    <property type="project" value="TreeGrafter"/>
</dbReference>
<evidence type="ECO:0000256" key="1">
    <source>
        <dbReference type="SAM" id="Phobius"/>
    </source>
</evidence>
<evidence type="ECO:0000313" key="4">
    <source>
        <dbReference type="Proteomes" id="UP000317421"/>
    </source>
</evidence>
<dbReference type="EMBL" id="SJPR01000001">
    <property type="protein sequence ID" value="TWT99637.1"/>
    <property type="molecule type" value="Genomic_DNA"/>
</dbReference>